<dbReference type="EMBL" id="LAZR01001477">
    <property type="protein sequence ID" value="KKN43984.1"/>
    <property type="molecule type" value="Genomic_DNA"/>
</dbReference>
<dbReference type="AlphaFoldDB" id="A0A0F9QNH5"/>
<name>A0A0F9QNH5_9ZZZZ</name>
<gene>
    <name evidence="1" type="ORF">LCGC14_0697670</name>
</gene>
<reference evidence="1" key="1">
    <citation type="journal article" date="2015" name="Nature">
        <title>Complex archaea that bridge the gap between prokaryotes and eukaryotes.</title>
        <authorList>
            <person name="Spang A."/>
            <person name="Saw J.H."/>
            <person name="Jorgensen S.L."/>
            <person name="Zaremba-Niedzwiedzka K."/>
            <person name="Martijn J."/>
            <person name="Lind A.E."/>
            <person name="van Eijk R."/>
            <person name="Schleper C."/>
            <person name="Guy L."/>
            <person name="Ettema T.J."/>
        </authorList>
    </citation>
    <scope>NUCLEOTIDE SEQUENCE</scope>
</reference>
<proteinExistence type="predicted"/>
<comment type="caution">
    <text evidence="1">The sequence shown here is derived from an EMBL/GenBank/DDBJ whole genome shotgun (WGS) entry which is preliminary data.</text>
</comment>
<protein>
    <submittedName>
        <fullName evidence="1">Uncharacterized protein</fullName>
    </submittedName>
</protein>
<evidence type="ECO:0000313" key="1">
    <source>
        <dbReference type="EMBL" id="KKN43984.1"/>
    </source>
</evidence>
<accession>A0A0F9QNH5</accession>
<organism evidence="1">
    <name type="scientific">marine sediment metagenome</name>
    <dbReference type="NCBI Taxonomy" id="412755"/>
    <lineage>
        <taxon>unclassified sequences</taxon>
        <taxon>metagenomes</taxon>
        <taxon>ecological metagenomes</taxon>
    </lineage>
</organism>
<sequence>MNHQPIEGELFDYINNDYKIIGFDESSNTLSGTYAKLASFKFGEGRVTFKDGKYHKEKIMYKPITTYIEDNEHKLIIYKTVIENFVKTIKRNFYKSNLKDKVDKLEEWYESTYKQKIEEHISAHAFYYPTMGHVVDRIRTADEILKSLVRIKEESNWGKNKNVVFLGDGIQMFRQHIFPPSAFTEFFYRFIQSYEIKYYSFSKTCRLRDAQGNFLLPIWSEIYEDNFLVDLPDLSKYTKSKAYLTRLQKDSSALRFDICDDLDTKDAMYILKNLIPYSPQGYPLSLVGAHEASTLLASEYNKFDAAFMELQYDKKTKKYTQKWRLKVLGK</sequence>